<gene>
    <name evidence="3" type="ORF">P691DRAFT_694194</name>
</gene>
<feature type="region of interest" description="Disordered" evidence="1">
    <location>
        <begin position="516"/>
        <end position="542"/>
    </location>
</feature>
<evidence type="ECO:0000256" key="1">
    <source>
        <dbReference type="SAM" id="MobiDB-lite"/>
    </source>
</evidence>
<feature type="region of interest" description="Disordered" evidence="1">
    <location>
        <begin position="262"/>
        <end position="304"/>
    </location>
</feature>
<reference evidence="3" key="1">
    <citation type="submission" date="2020-11" db="EMBL/GenBank/DDBJ databases">
        <authorList>
            <consortium name="DOE Joint Genome Institute"/>
            <person name="Ahrendt S."/>
            <person name="Riley R."/>
            <person name="Andreopoulos W."/>
            <person name="Labutti K."/>
            <person name="Pangilinan J."/>
            <person name="Ruiz-Duenas F.J."/>
            <person name="Barrasa J.M."/>
            <person name="Sanchez-Garcia M."/>
            <person name="Camarero S."/>
            <person name="Miyauchi S."/>
            <person name="Serrano A."/>
            <person name="Linde D."/>
            <person name="Babiker R."/>
            <person name="Drula E."/>
            <person name="Ayuso-Fernandez I."/>
            <person name="Pacheco R."/>
            <person name="Padilla G."/>
            <person name="Ferreira P."/>
            <person name="Barriuso J."/>
            <person name="Kellner H."/>
            <person name="Castanera R."/>
            <person name="Alfaro M."/>
            <person name="Ramirez L."/>
            <person name="Pisabarro A.G."/>
            <person name="Kuo A."/>
            <person name="Tritt A."/>
            <person name="Lipzen A."/>
            <person name="He G."/>
            <person name="Yan M."/>
            <person name="Ng V."/>
            <person name="Cullen D."/>
            <person name="Martin F."/>
            <person name="Rosso M.-N."/>
            <person name="Henrissat B."/>
            <person name="Hibbett D."/>
            <person name="Martinez A.T."/>
            <person name="Grigoriev I.V."/>
        </authorList>
    </citation>
    <scope>NUCLEOTIDE SEQUENCE</scope>
    <source>
        <strain evidence="3">MF-IS2</strain>
    </source>
</reference>
<dbReference type="InterPro" id="IPR009686">
    <property type="entry name" value="Senescence/spartin_C"/>
</dbReference>
<feature type="domain" description="Senescence" evidence="2">
    <location>
        <begin position="435"/>
        <end position="511"/>
    </location>
</feature>
<comment type="caution">
    <text evidence="3">The sequence shown here is derived from an EMBL/GenBank/DDBJ whole genome shotgun (WGS) entry which is preliminary data.</text>
</comment>
<name>A0A9P5XPV3_9AGAR</name>
<accession>A0A9P5XPV3</accession>
<dbReference type="Proteomes" id="UP000807342">
    <property type="component" value="Unassembled WGS sequence"/>
</dbReference>
<evidence type="ECO:0000313" key="3">
    <source>
        <dbReference type="EMBL" id="KAF9453641.1"/>
    </source>
</evidence>
<feature type="compositionally biased region" description="Low complexity" evidence="1">
    <location>
        <begin position="262"/>
        <end position="271"/>
    </location>
</feature>
<proteinExistence type="predicted"/>
<feature type="compositionally biased region" description="Polar residues" evidence="1">
    <location>
        <begin position="130"/>
        <end position="140"/>
    </location>
</feature>
<protein>
    <recommendedName>
        <fullName evidence="2">Senescence domain-containing protein</fullName>
    </recommendedName>
</protein>
<feature type="region of interest" description="Disordered" evidence="1">
    <location>
        <begin position="128"/>
        <end position="155"/>
    </location>
</feature>
<dbReference type="Pfam" id="PF06911">
    <property type="entry name" value="Senescence"/>
    <property type="match status" value="2"/>
</dbReference>
<evidence type="ECO:0000259" key="2">
    <source>
        <dbReference type="Pfam" id="PF06911"/>
    </source>
</evidence>
<dbReference type="AlphaFoldDB" id="A0A9P5XPV3"/>
<feature type="domain" description="Senescence" evidence="2">
    <location>
        <begin position="228"/>
        <end position="349"/>
    </location>
</feature>
<feature type="compositionally biased region" description="Polar residues" evidence="1">
    <location>
        <begin position="272"/>
        <end position="297"/>
    </location>
</feature>
<feature type="non-terminal residue" evidence="3">
    <location>
        <position position="1"/>
    </location>
</feature>
<sequence length="542" mass="58530">MQAVPEAFLLLSLPNCTISFKDVLETGPLGLECVTIPIPEASGVNDRDVYLVLKLNMSETPIDPARTIQRSDTPVSRVYTFYGTPADPTELVLTIPTPPGGAKSTPLDEDLNTFEGILAQYAVDFRSPFTPAQPQPQSRAVPNEPPPSYANDDNKDLRGHLVMINEDTGEVIGEVEDRFRIQEDPVMYQRGHESDPVVIEVPDEAGLRESDASALEAFARIVPPDQRDWITKSATVVSHAISFTTNLLVTTITTASNLYISKSSPSPHHSSLNVSTANVTANEKGTTSPQLGSANHSPTPPPLPPRALVFLTSERTRKGLRSVHTVSGQAVKVSAKTVRTIDNMIRRAMGARPKENRLNYIPAPHGSISPVPSASMSPPPPPPPVIGAPYATTGSAASYYATSSPHLQPQPFQLQPQPQQFRPITPPLPPPKLSTTRRILISADLVLSTIDDSTRRLLDTGTENIGRVVHHKYGAEAAESSLLAAGTARNVALVYVDMKGMGRRALLRRAGMSFVKGQVQSDKERSSRPPVPPRPGPSEGQK</sequence>
<evidence type="ECO:0000313" key="4">
    <source>
        <dbReference type="Proteomes" id="UP000807342"/>
    </source>
</evidence>
<organism evidence="3 4">
    <name type="scientific">Macrolepiota fuliginosa MF-IS2</name>
    <dbReference type="NCBI Taxonomy" id="1400762"/>
    <lineage>
        <taxon>Eukaryota</taxon>
        <taxon>Fungi</taxon>
        <taxon>Dikarya</taxon>
        <taxon>Basidiomycota</taxon>
        <taxon>Agaricomycotina</taxon>
        <taxon>Agaricomycetes</taxon>
        <taxon>Agaricomycetidae</taxon>
        <taxon>Agaricales</taxon>
        <taxon>Agaricineae</taxon>
        <taxon>Agaricaceae</taxon>
        <taxon>Macrolepiota</taxon>
    </lineage>
</organism>
<dbReference type="OrthoDB" id="20821at2759"/>
<keyword evidence="4" id="KW-1185">Reference proteome</keyword>
<dbReference type="EMBL" id="MU151059">
    <property type="protein sequence ID" value="KAF9453641.1"/>
    <property type="molecule type" value="Genomic_DNA"/>
</dbReference>